<evidence type="ECO:0000256" key="1">
    <source>
        <dbReference type="ARBA" id="ARBA00008455"/>
    </source>
</evidence>
<evidence type="ECO:0000256" key="2">
    <source>
        <dbReference type="ARBA" id="ARBA00022670"/>
    </source>
</evidence>
<keyword evidence="3" id="KW-0378">Hydrolase</keyword>
<evidence type="ECO:0000259" key="8">
    <source>
        <dbReference type="SMART" id="SM00848"/>
    </source>
</evidence>
<comment type="caution">
    <text evidence="9">The sequence shown here is derived from an EMBL/GenBank/DDBJ whole genome shotgun (WGS) entry which is preliminary data.</text>
</comment>
<dbReference type="PROSITE" id="PS00640">
    <property type="entry name" value="THIOL_PROTEASE_ASN"/>
    <property type="match status" value="1"/>
</dbReference>
<dbReference type="InterPro" id="IPR025660">
    <property type="entry name" value="Pept_his_AS"/>
</dbReference>
<dbReference type="Proteomes" id="UP000829720">
    <property type="component" value="Unassembled WGS sequence"/>
</dbReference>
<feature type="domain" description="Cathepsin propeptide inhibitor" evidence="8">
    <location>
        <begin position="100"/>
        <end position="159"/>
    </location>
</feature>
<keyword evidence="5" id="KW-0865">Zymogen</keyword>
<dbReference type="InterPro" id="IPR038765">
    <property type="entry name" value="Papain-like_cys_pep_sf"/>
</dbReference>
<evidence type="ECO:0000256" key="3">
    <source>
        <dbReference type="ARBA" id="ARBA00022801"/>
    </source>
</evidence>
<dbReference type="EMBL" id="JAERUA010000013">
    <property type="protein sequence ID" value="KAI1891330.1"/>
    <property type="molecule type" value="Genomic_DNA"/>
</dbReference>
<protein>
    <recommendedName>
        <fullName evidence="11">Cathepsin L1-like</fullName>
    </recommendedName>
</protein>
<name>A0A8T3D5L4_9TELE</name>
<dbReference type="Gene3D" id="3.90.70.10">
    <property type="entry name" value="Cysteine proteinases"/>
    <property type="match status" value="1"/>
</dbReference>
<dbReference type="InterPro" id="IPR000169">
    <property type="entry name" value="Pept_cys_AS"/>
</dbReference>
<dbReference type="InterPro" id="IPR000668">
    <property type="entry name" value="Peptidase_C1A_C"/>
</dbReference>
<dbReference type="PROSITE" id="PS00639">
    <property type="entry name" value="THIOL_PROTEASE_HIS"/>
    <property type="match status" value="1"/>
</dbReference>
<evidence type="ECO:0008006" key="11">
    <source>
        <dbReference type="Google" id="ProtNLM"/>
    </source>
</evidence>
<feature type="domain" description="Peptidase C1A papain C-terminal" evidence="7">
    <location>
        <begin position="191"/>
        <end position="406"/>
    </location>
</feature>
<dbReference type="GO" id="GO:0006508">
    <property type="term" value="P:proteolysis"/>
    <property type="evidence" value="ECO:0007669"/>
    <property type="project" value="UniProtKB-KW"/>
</dbReference>
<dbReference type="InterPro" id="IPR039417">
    <property type="entry name" value="Peptidase_C1A_papain-like"/>
</dbReference>
<dbReference type="AlphaFoldDB" id="A0A8T3D5L4"/>
<dbReference type="SMART" id="SM00848">
    <property type="entry name" value="Inhibitor_I29"/>
    <property type="match status" value="1"/>
</dbReference>
<evidence type="ECO:0000313" key="10">
    <source>
        <dbReference type="Proteomes" id="UP000829720"/>
    </source>
</evidence>
<gene>
    <name evidence="9" type="ORF">AGOR_G00142690</name>
</gene>
<evidence type="ECO:0000256" key="4">
    <source>
        <dbReference type="ARBA" id="ARBA00022807"/>
    </source>
</evidence>
<dbReference type="CDD" id="cd02248">
    <property type="entry name" value="Peptidase_C1A"/>
    <property type="match status" value="1"/>
</dbReference>
<evidence type="ECO:0000256" key="6">
    <source>
        <dbReference type="ARBA" id="ARBA00023157"/>
    </source>
</evidence>
<comment type="similarity">
    <text evidence="1">Belongs to the peptidase C1 family.</text>
</comment>
<sequence>MHGEPPAVSYTSAAAPAAARARPAWDSPLTGYCNSYSNTRRLKAPRDPETEDRSNSDVNSLADMSLEWLSSLMGTTLVSLLFCQCLLPALCSEEEMETEWKAWKRSFGVSYSEADENERRVTWESNMRMIEDNNAHYLRGARKFTMAMNKYGDLSRQEYRRLMGTQISSGRWKRGKQVSAQKLRMIAKKSKKFSVDYRKMGYVTRVKDQGFCGSCWAFSTTGAIEGQMYRKTGRLVSLSEQNLVDCSRAYGTYGCSGAWMADAYDYVLNNGLQSEASYPYTADDTQDCYYDSRRSVAQISDYRFIPAGDEQALADAVATVGPITVALDADHPSFMFYSSGIYEEPNCNPNSLSHAVLLVGYGTEGGKDYWLIKNSWGTGWGENGYMKIIRNENNACGIASYALYPIV</sequence>
<proteinExistence type="inferred from homology"/>
<dbReference type="SUPFAM" id="SSF54001">
    <property type="entry name" value="Cysteine proteinases"/>
    <property type="match status" value="1"/>
</dbReference>
<accession>A0A8T3D5L4</accession>
<evidence type="ECO:0000313" key="9">
    <source>
        <dbReference type="EMBL" id="KAI1891330.1"/>
    </source>
</evidence>
<evidence type="ECO:0000259" key="7">
    <source>
        <dbReference type="SMART" id="SM00645"/>
    </source>
</evidence>
<dbReference type="GO" id="GO:0008234">
    <property type="term" value="F:cysteine-type peptidase activity"/>
    <property type="evidence" value="ECO:0007669"/>
    <property type="project" value="UniProtKB-KW"/>
</dbReference>
<keyword evidence="10" id="KW-1185">Reference proteome</keyword>
<dbReference type="SMART" id="SM00645">
    <property type="entry name" value="Pept_C1"/>
    <property type="match status" value="1"/>
</dbReference>
<dbReference type="InterPro" id="IPR025661">
    <property type="entry name" value="Pept_asp_AS"/>
</dbReference>
<keyword evidence="6" id="KW-1015">Disulfide bond</keyword>
<keyword evidence="2" id="KW-0645">Protease</keyword>
<dbReference type="InterPro" id="IPR013128">
    <property type="entry name" value="Peptidase_C1A"/>
</dbReference>
<dbReference type="FunFam" id="3.90.70.10:FF:000006">
    <property type="entry name" value="Cathepsin S"/>
    <property type="match status" value="1"/>
</dbReference>
<evidence type="ECO:0000256" key="5">
    <source>
        <dbReference type="ARBA" id="ARBA00023145"/>
    </source>
</evidence>
<dbReference type="Pfam" id="PF08246">
    <property type="entry name" value="Inhibitor_I29"/>
    <property type="match status" value="1"/>
</dbReference>
<dbReference type="OrthoDB" id="10253408at2759"/>
<dbReference type="Pfam" id="PF00112">
    <property type="entry name" value="Peptidase_C1"/>
    <property type="match status" value="1"/>
</dbReference>
<dbReference type="PRINTS" id="PR00705">
    <property type="entry name" value="PAPAIN"/>
</dbReference>
<keyword evidence="4" id="KW-0788">Thiol protease</keyword>
<reference evidence="9" key="1">
    <citation type="submission" date="2021-01" db="EMBL/GenBank/DDBJ databases">
        <authorList>
            <person name="Zahm M."/>
            <person name="Roques C."/>
            <person name="Cabau C."/>
            <person name="Klopp C."/>
            <person name="Donnadieu C."/>
            <person name="Jouanno E."/>
            <person name="Lampietro C."/>
            <person name="Louis A."/>
            <person name="Herpin A."/>
            <person name="Echchiki A."/>
            <person name="Berthelot C."/>
            <person name="Parey E."/>
            <person name="Roest-Crollius H."/>
            <person name="Braasch I."/>
            <person name="Postlethwait J."/>
            <person name="Bobe J."/>
            <person name="Montfort J."/>
            <person name="Bouchez O."/>
            <person name="Begum T."/>
            <person name="Mejri S."/>
            <person name="Adams A."/>
            <person name="Chen W.-J."/>
            <person name="Guiguen Y."/>
        </authorList>
    </citation>
    <scope>NUCLEOTIDE SEQUENCE</scope>
    <source>
        <tissue evidence="9">Blood</tissue>
    </source>
</reference>
<dbReference type="PANTHER" id="PTHR12411">
    <property type="entry name" value="CYSTEINE PROTEASE FAMILY C1-RELATED"/>
    <property type="match status" value="1"/>
</dbReference>
<dbReference type="InterPro" id="IPR013201">
    <property type="entry name" value="Prot_inhib_I29"/>
</dbReference>
<dbReference type="PROSITE" id="PS00139">
    <property type="entry name" value="THIOL_PROTEASE_CYS"/>
    <property type="match status" value="1"/>
</dbReference>
<organism evidence="9 10">
    <name type="scientific">Albula goreensis</name>
    <dbReference type="NCBI Taxonomy" id="1534307"/>
    <lineage>
        <taxon>Eukaryota</taxon>
        <taxon>Metazoa</taxon>
        <taxon>Chordata</taxon>
        <taxon>Craniata</taxon>
        <taxon>Vertebrata</taxon>
        <taxon>Euteleostomi</taxon>
        <taxon>Actinopterygii</taxon>
        <taxon>Neopterygii</taxon>
        <taxon>Teleostei</taxon>
        <taxon>Albuliformes</taxon>
        <taxon>Albulidae</taxon>
        <taxon>Albula</taxon>
    </lineage>
</organism>